<comment type="caution">
    <text evidence="3">The sequence shown here is derived from an EMBL/GenBank/DDBJ whole genome shotgun (WGS) entry which is preliminary data.</text>
</comment>
<sequence>MKARLSRFARGLAALLPAMLGFLFWSAPAAAAPCQINCLTPGDYSITTLHGGLLRNYLVHVPASYDGSRAVPLLLDYHGFSKDAANERQWSGQLAESDKRGFIAVWPNGLVLSWNAYGCCFLDNALNIDDVSFSRAVIAAMKGRANIDANRVFVTGISNGGGMAQRMACEAADVVRAAVSVSYPLNRENCTPAKPISVWEIAGTADETIGYYGGTPPLPLLPNNLLGVPLGVQGARESLAAWKRILGCSDTLHREQLPDGTRYAGSRFEEYRGCGGVRTGLVTIVNGEHVLYNGYTELGSDPDKAPIDVAPFIWDRFFTM</sequence>
<dbReference type="SUPFAM" id="SSF53474">
    <property type="entry name" value="alpha/beta-Hydrolases"/>
    <property type="match status" value="1"/>
</dbReference>
<keyword evidence="1 2" id="KW-0732">Signal</keyword>
<reference evidence="3" key="1">
    <citation type="submission" date="2022-05" db="EMBL/GenBank/DDBJ databases">
        <title>Sphingomonas sp. strain MG17 Genome sequencing and assembly.</title>
        <authorList>
            <person name="Kim I."/>
        </authorList>
    </citation>
    <scope>NUCLEOTIDE SEQUENCE</scope>
    <source>
        <strain evidence="3">MG17</strain>
    </source>
</reference>
<dbReference type="InterPro" id="IPR050955">
    <property type="entry name" value="Plant_Biomass_Hydrol_Est"/>
</dbReference>
<dbReference type="RefSeq" id="WP_254291837.1">
    <property type="nucleotide sequence ID" value="NZ_JAMLDX010000003.1"/>
</dbReference>
<keyword evidence="4" id="KW-1185">Reference proteome</keyword>
<name>A0A9X2HH04_9SPHN</name>
<evidence type="ECO:0000313" key="4">
    <source>
        <dbReference type="Proteomes" id="UP001139451"/>
    </source>
</evidence>
<feature type="chain" id="PRO_5040773521" description="Polyhydroxybutyrate depolymerase" evidence="2">
    <location>
        <begin position="32"/>
        <end position="320"/>
    </location>
</feature>
<evidence type="ECO:0000313" key="3">
    <source>
        <dbReference type="EMBL" id="MCP3729737.1"/>
    </source>
</evidence>
<protein>
    <recommendedName>
        <fullName evidence="5">Polyhydroxybutyrate depolymerase</fullName>
    </recommendedName>
</protein>
<accession>A0A9X2HH04</accession>
<dbReference type="PANTHER" id="PTHR43037">
    <property type="entry name" value="UNNAMED PRODUCT-RELATED"/>
    <property type="match status" value="1"/>
</dbReference>
<dbReference type="Gene3D" id="3.40.50.1820">
    <property type="entry name" value="alpha/beta hydrolase"/>
    <property type="match status" value="1"/>
</dbReference>
<evidence type="ECO:0000256" key="1">
    <source>
        <dbReference type="ARBA" id="ARBA00022729"/>
    </source>
</evidence>
<dbReference type="EMBL" id="JAMLDX010000003">
    <property type="protein sequence ID" value="MCP3729737.1"/>
    <property type="molecule type" value="Genomic_DNA"/>
</dbReference>
<dbReference type="Proteomes" id="UP001139451">
    <property type="component" value="Unassembled WGS sequence"/>
</dbReference>
<evidence type="ECO:0000256" key="2">
    <source>
        <dbReference type="SAM" id="SignalP"/>
    </source>
</evidence>
<evidence type="ECO:0008006" key="5">
    <source>
        <dbReference type="Google" id="ProtNLM"/>
    </source>
</evidence>
<dbReference type="PANTHER" id="PTHR43037:SF1">
    <property type="entry name" value="BLL1128 PROTEIN"/>
    <property type="match status" value="1"/>
</dbReference>
<dbReference type="AlphaFoldDB" id="A0A9X2HH04"/>
<feature type="signal peptide" evidence="2">
    <location>
        <begin position="1"/>
        <end position="31"/>
    </location>
</feature>
<gene>
    <name evidence="3" type="ORF">M9978_04775</name>
</gene>
<dbReference type="InterPro" id="IPR029058">
    <property type="entry name" value="AB_hydrolase_fold"/>
</dbReference>
<proteinExistence type="predicted"/>
<organism evidence="3 4">
    <name type="scientific">Sphingomonas tagetis</name>
    <dbReference type="NCBI Taxonomy" id="2949092"/>
    <lineage>
        <taxon>Bacteria</taxon>
        <taxon>Pseudomonadati</taxon>
        <taxon>Pseudomonadota</taxon>
        <taxon>Alphaproteobacteria</taxon>
        <taxon>Sphingomonadales</taxon>
        <taxon>Sphingomonadaceae</taxon>
        <taxon>Sphingomonas</taxon>
    </lineage>
</organism>